<evidence type="ECO:0000313" key="3">
    <source>
        <dbReference type="EMBL" id="ANF94912.1"/>
    </source>
</evidence>
<dbReference type="OrthoDB" id="2770170at2"/>
<keyword evidence="1" id="KW-0472">Membrane</keyword>
<dbReference type="Proteomes" id="UP000078148">
    <property type="component" value="Chromosome"/>
</dbReference>
<keyword evidence="1" id="KW-1133">Transmembrane helix</keyword>
<evidence type="ECO:0000259" key="2">
    <source>
        <dbReference type="Pfam" id="PF13786"/>
    </source>
</evidence>
<evidence type="ECO:0000256" key="1">
    <source>
        <dbReference type="SAM" id="Phobius"/>
    </source>
</evidence>
<gene>
    <name evidence="3" type="ORF">AR543_01935</name>
</gene>
<feature type="domain" description="DUF4179" evidence="2">
    <location>
        <begin position="52"/>
        <end position="134"/>
    </location>
</feature>
<name>A0A172ZC17_9BACL</name>
<sequence>MKPIEDVVKQQVTKEELIYPDFDHMWTHIEADRHPYPVSPSTQDVSLPFLPKKKARWKKTLFITSLSLLIAAVPVYAAIQINWNQVLHDRSGIQSALSQQLGQPIEQSVTHNGVTMTIHTAVVDENRTVFLYSLDPGTRTAQHFGFLQMKLTDAQGKDIPGLTIHQQWDKNSQRFTGYLETGWSPPSNTVSVHLSLSNLQFLQSGKQKLHLNSQTEQLQRFDIQQDGMNQMEVQIIRQSQEQTLVRSALSFTNEEARTWSYPQLRLYTAKGKIVQPSRNGTYGAPDEQGRYTAQDYYLPADLQQKGLSYQLEYNREVQRFAGSWDFDIPLDKRKMQSDTIQQPLSVPLESGDTTIRLTHMVISPTQIRLQLNESNPDSALSFTKYNLIIDGKVLAGYAEILPDTHRDTARSSTLIFERPQGIEISNRTTLILRAQHGIVSHHGEHLSVTLPDITARHKSLHTMINGLPIKWTYYRQDGHLYVQTESSDPHFGGISQTSMMQNGEQILGQPLTINAVGDGNNKSVEVYRQFTASSAVVDILFYTAEKPDQTVDVTIPLSVPNSMQP</sequence>
<organism evidence="3 4">
    <name type="scientific">Paenibacillus bovis</name>
    <dbReference type="NCBI Taxonomy" id="1616788"/>
    <lineage>
        <taxon>Bacteria</taxon>
        <taxon>Bacillati</taxon>
        <taxon>Bacillota</taxon>
        <taxon>Bacilli</taxon>
        <taxon>Bacillales</taxon>
        <taxon>Paenibacillaceae</taxon>
        <taxon>Paenibacillus</taxon>
    </lineage>
</organism>
<accession>A0A172ZC17</accession>
<dbReference type="Gene3D" id="2.60.40.1630">
    <property type="entry name" value="bacillus anthracis domain"/>
    <property type="match status" value="1"/>
</dbReference>
<dbReference type="STRING" id="1616788.AR543_01935"/>
<feature type="transmembrane region" description="Helical" evidence="1">
    <location>
        <begin position="60"/>
        <end position="79"/>
    </location>
</feature>
<dbReference type="AlphaFoldDB" id="A0A172ZC17"/>
<dbReference type="InterPro" id="IPR025436">
    <property type="entry name" value="DUF4179"/>
</dbReference>
<proteinExistence type="predicted"/>
<dbReference type="Pfam" id="PF13786">
    <property type="entry name" value="DUF4179"/>
    <property type="match status" value="1"/>
</dbReference>
<evidence type="ECO:0000313" key="4">
    <source>
        <dbReference type="Proteomes" id="UP000078148"/>
    </source>
</evidence>
<reference evidence="4" key="1">
    <citation type="submission" date="2015-10" db="EMBL/GenBank/DDBJ databases">
        <title>Genome of Paenibacillus bovis sp. nov.</title>
        <authorList>
            <person name="Wu Z."/>
            <person name="Gao C."/>
            <person name="Liu Z."/>
            <person name="Zheng H."/>
        </authorList>
    </citation>
    <scope>NUCLEOTIDE SEQUENCE [LARGE SCALE GENOMIC DNA]</scope>
    <source>
        <strain evidence="4">BD3526</strain>
    </source>
</reference>
<keyword evidence="4" id="KW-1185">Reference proteome</keyword>
<reference evidence="3 4" key="2">
    <citation type="journal article" date="2016" name="Int. J. Syst. Evol. Microbiol.">
        <title>Paenibacillus bovis sp. nov., isolated from raw yak (Bos grunniens) milk.</title>
        <authorList>
            <person name="Gao C."/>
            <person name="Han J."/>
            <person name="Liu Z."/>
            <person name="Xu X."/>
            <person name="Hang F."/>
            <person name="Wu Z."/>
        </authorList>
    </citation>
    <scope>NUCLEOTIDE SEQUENCE [LARGE SCALE GENOMIC DNA]</scope>
    <source>
        <strain evidence="3 4">BD3526</strain>
    </source>
</reference>
<dbReference type="RefSeq" id="WP_060531358.1">
    <property type="nucleotide sequence ID" value="NZ_CP013023.1"/>
</dbReference>
<dbReference type="KEGG" id="pbv:AR543_01935"/>
<keyword evidence="1" id="KW-0812">Transmembrane</keyword>
<protein>
    <recommendedName>
        <fullName evidence="2">DUF4179 domain-containing protein</fullName>
    </recommendedName>
</protein>
<dbReference type="EMBL" id="CP013023">
    <property type="protein sequence ID" value="ANF94912.1"/>
    <property type="molecule type" value="Genomic_DNA"/>
</dbReference>